<comment type="caution">
    <text evidence="2">The sequence shown here is derived from an EMBL/GenBank/DDBJ whole genome shotgun (WGS) entry which is preliminary data.</text>
</comment>
<sequence length="95" mass="9928">TTFHSVIRALIPSLGGCELQKAIVSISAGVEPTENHPTDAIGAPQEGGCGLSPEVLQNRMTLHFVLASQGAVCKVINPSCCSQIDQSGRINKDLT</sequence>
<gene>
    <name evidence="2" type="primary">Ervv2</name>
    <name evidence="2" type="ORF">FORRUF_R15330</name>
</gene>
<dbReference type="PANTHER" id="PTHR10424">
    <property type="entry name" value="VIRAL ENVELOPE PROTEIN"/>
    <property type="match status" value="1"/>
</dbReference>
<dbReference type="PANTHER" id="PTHR10424:SF73">
    <property type="entry name" value="ENDOGENOUS RETROVIRUS GROUP FC1 ENV POLYPROTEIN-RELATED"/>
    <property type="match status" value="1"/>
</dbReference>
<dbReference type="OrthoDB" id="8949317at2759"/>
<dbReference type="Pfam" id="PF00429">
    <property type="entry name" value="TLV_coat"/>
    <property type="match status" value="1"/>
</dbReference>
<name>A0A7L0NQT0_9PASS</name>
<keyword evidence="3" id="KW-1185">Reference proteome</keyword>
<protein>
    <submittedName>
        <fullName evidence="2">ERVV2 protein</fullName>
    </submittedName>
</protein>
<dbReference type="InterPro" id="IPR018154">
    <property type="entry name" value="TLV/ENV_coat_polyprotein"/>
</dbReference>
<reference evidence="2 3" key="1">
    <citation type="submission" date="2019-09" db="EMBL/GenBank/DDBJ databases">
        <title>Bird 10,000 Genomes (B10K) Project - Family phase.</title>
        <authorList>
            <person name="Zhang G."/>
        </authorList>
    </citation>
    <scope>NUCLEOTIDE SEQUENCE [LARGE SCALE GENOMIC DNA]</scope>
    <source>
        <strain evidence="2">B10K-DU-001-43</strain>
        <tissue evidence="2">Muscle</tissue>
    </source>
</reference>
<organism evidence="2 3">
    <name type="scientific">Formicarius rufipectus</name>
    <dbReference type="NCBI Taxonomy" id="1118560"/>
    <lineage>
        <taxon>Eukaryota</taxon>
        <taxon>Metazoa</taxon>
        <taxon>Chordata</taxon>
        <taxon>Craniata</taxon>
        <taxon>Vertebrata</taxon>
        <taxon>Euteleostomi</taxon>
        <taxon>Archelosauria</taxon>
        <taxon>Archosauria</taxon>
        <taxon>Dinosauria</taxon>
        <taxon>Saurischia</taxon>
        <taxon>Theropoda</taxon>
        <taxon>Coelurosauria</taxon>
        <taxon>Aves</taxon>
        <taxon>Neognathae</taxon>
        <taxon>Neoaves</taxon>
        <taxon>Telluraves</taxon>
        <taxon>Australaves</taxon>
        <taxon>Passeriformes</taxon>
        <taxon>Formicariidae</taxon>
        <taxon>Formicarius</taxon>
    </lineage>
</organism>
<dbReference type="SUPFAM" id="SSF58069">
    <property type="entry name" value="Virus ectodomain"/>
    <property type="match status" value="1"/>
</dbReference>
<evidence type="ECO:0000313" key="2">
    <source>
        <dbReference type="EMBL" id="NXK95710.1"/>
    </source>
</evidence>
<evidence type="ECO:0000256" key="1">
    <source>
        <dbReference type="ARBA" id="ARBA00023157"/>
    </source>
</evidence>
<evidence type="ECO:0000313" key="3">
    <source>
        <dbReference type="Proteomes" id="UP000520463"/>
    </source>
</evidence>
<dbReference type="EMBL" id="VXAU01004972">
    <property type="protein sequence ID" value="NXK95710.1"/>
    <property type="molecule type" value="Genomic_DNA"/>
</dbReference>
<proteinExistence type="predicted"/>
<accession>A0A7L0NQT0</accession>
<feature type="non-terminal residue" evidence="2">
    <location>
        <position position="1"/>
    </location>
</feature>
<keyword evidence="1" id="KW-1015">Disulfide bond</keyword>
<feature type="non-terminal residue" evidence="2">
    <location>
        <position position="95"/>
    </location>
</feature>
<dbReference type="Proteomes" id="UP000520463">
    <property type="component" value="Unassembled WGS sequence"/>
</dbReference>
<dbReference type="Gene3D" id="1.10.287.210">
    <property type="match status" value="1"/>
</dbReference>
<dbReference type="AlphaFoldDB" id="A0A7L0NQT0"/>